<organism evidence="3 4">
    <name type="scientific">Orbilia blumenaviensis</name>
    <dbReference type="NCBI Taxonomy" id="1796055"/>
    <lineage>
        <taxon>Eukaryota</taxon>
        <taxon>Fungi</taxon>
        <taxon>Dikarya</taxon>
        <taxon>Ascomycota</taxon>
        <taxon>Pezizomycotina</taxon>
        <taxon>Orbiliomycetes</taxon>
        <taxon>Orbiliales</taxon>
        <taxon>Orbiliaceae</taxon>
        <taxon>Orbilia</taxon>
    </lineage>
</organism>
<reference evidence="3 4" key="1">
    <citation type="submission" date="2019-10" db="EMBL/GenBank/DDBJ databases">
        <authorList>
            <person name="Palmer J.M."/>
        </authorList>
    </citation>
    <scope>NUCLEOTIDE SEQUENCE [LARGE SCALE GENOMIC DNA]</scope>
    <source>
        <strain evidence="3 4">TWF730</strain>
    </source>
</reference>
<gene>
    <name evidence="3" type="ORF">TWF730_000388</name>
</gene>
<evidence type="ECO:0000256" key="1">
    <source>
        <dbReference type="SAM" id="MobiDB-lite"/>
    </source>
</evidence>
<feature type="region of interest" description="Disordered" evidence="1">
    <location>
        <begin position="69"/>
        <end position="193"/>
    </location>
</feature>
<dbReference type="EMBL" id="JAVHNS010000001">
    <property type="protein sequence ID" value="KAK6362937.1"/>
    <property type="molecule type" value="Genomic_DNA"/>
</dbReference>
<feature type="compositionally biased region" description="Low complexity" evidence="1">
    <location>
        <begin position="102"/>
        <end position="134"/>
    </location>
</feature>
<keyword evidence="4" id="KW-1185">Reference proteome</keyword>
<evidence type="ECO:0000256" key="2">
    <source>
        <dbReference type="SAM" id="SignalP"/>
    </source>
</evidence>
<comment type="caution">
    <text evidence="3">The sequence shown here is derived from an EMBL/GenBank/DDBJ whole genome shotgun (WGS) entry which is preliminary data.</text>
</comment>
<sequence length="326" mass="34756">MMRLLHVAALALGLASSCSFAHEALYKDSPDRKRNQSIDDYYATSWTETVTRGASVVVIVHPHAQKHPHYEDGVAEASTGPPQACPASTVPTNSAGCGSGSSGSSSSAATTVAAPAGLASSSPAPTLQPNAKSPSPTPPPLPPPPDAAPPPQVTVMTISSPLGGPAELSPIETFQSTPYYPEGYPKGPLDSSQNQKCTGGTYKLCVASYNCRKLPYDSLDECHCRNNVRESCWYACGGHMAPEQELCPLVPPAGGRPPGLPGPGEGPPVLRRAGQGHYDFSLLRRVRIRDRDPNSRNSGLRKEGGRVKWWWLLLNLWGVWQIMGLW</sequence>
<dbReference type="PROSITE" id="PS51257">
    <property type="entry name" value="PROKAR_LIPOPROTEIN"/>
    <property type="match status" value="1"/>
</dbReference>
<proteinExistence type="predicted"/>
<accession>A0AAV9VLQ9</accession>
<name>A0AAV9VLQ9_9PEZI</name>
<keyword evidence="2" id="KW-0732">Signal</keyword>
<feature type="signal peptide" evidence="2">
    <location>
        <begin position="1"/>
        <end position="17"/>
    </location>
</feature>
<evidence type="ECO:0000313" key="4">
    <source>
        <dbReference type="Proteomes" id="UP001373714"/>
    </source>
</evidence>
<protein>
    <submittedName>
        <fullName evidence="3">Uncharacterized protein</fullName>
    </submittedName>
</protein>
<dbReference type="Proteomes" id="UP001373714">
    <property type="component" value="Unassembled WGS sequence"/>
</dbReference>
<dbReference type="AlphaFoldDB" id="A0AAV9VLQ9"/>
<evidence type="ECO:0000313" key="3">
    <source>
        <dbReference type="EMBL" id="KAK6362937.1"/>
    </source>
</evidence>
<feature type="compositionally biased region" description="Pro residues" evidence="1">
    <location>
        <begin position="135"/>
        <end position="152"/>
    </location>
</feature>
<feature type="chain" id="PRO_5043429545" evidence="2">
    <location>
        <begin position="18"/>
        <end position="326"/>
    </location>
</feature>